<organism evidence="1 2">
    <name type="scientific">Sphingomonas xinjiangensis</name>
    <dbReference type="NCBI Taxonomy" id="643568"/>
    <lineage>
        <taxon>Bacteria</taxon>
        <taxon>Pseudomonadati</taxon>
        <taxon>Pseudomonadota</taxon>
        <taxon>Alphaproteobacteria</taxon>
        <taxon>Sphingomonadales</taxon>
        <taxon>Sphingomonadaceae</taxon>
        <taxon>Sphingomonas</taxon>
    </lineage>
</organism>
<evidence type="ECO:0000313" key="1">
    <source>
        <dbReference type="EMBL" id="MBB5709352.1"/>
    </source>
</evidence>
<accession>A0A840YNY8</accession>
<protein>
    <submittedName>
        <fullName evidence="1">Uncharacterized protein</fullName>
    </submittedName>
</protein>
<dbReference type="RefSeq" id="WP_184083970.1">
    <property type="nucleotide sequence ID" value="NZ_JACIJF010000001.1"/>
</dbReference>
<evidence type="ECO:0000313" key="2">
    <source>
        <dbReference type="Proteomes" id="UP000527143"/>
    </source>
</evidence>
<name>A0A840YNY8_9SPHN</name>
<sequence length="127" mass="13732">MRDLGSYLLEAAKTPWKDGVHDCSAWPARWAGIETPAYSSMDEAQALIDAAGGLVPLWEQCIAGRLERVETPEAGDVGIIEAIGADRQSVQIGAIWTGKRWAFLSPTSLVSASAEAIAIWRRPCPRP</sequence>
<comment type="caution">
    <text evidence="1">The sequence shown here is derived from an EMBL/GenBank/DDBJ whole genome shotgun (WGS) entry which is preliminary data.</text>
</comment>
<gene>
    <name evidence="1" type="ORF">FHT02_000558</name>
</gene>
<proteinExistence type="predicted"/>
<keyword evidence="2" id="KW-1185">Reference proteome</keyword>
<dbReference type="AlphaFoldDB" id="A0A840YNY8"/>
<dbReference type="Proteomes" id="UP000527143">
    <property type="component" value="Unassembled WGS sequence"/>
</dbReference>
<dbReference type="EMBL" id="JACIJF010000001">
    <property type="protein sequence ID" value="MBB5709352.1"/>
    <property type="molecule type" value="Genomic_DNA"/>
</dbReference>
<reference evidence="1 2" key="1">
    <citation type="submission" date="2020-08" db="EMBL/GenBank/DDBJ databases">
        <title>Genomic Encyclopedia of Type Strains, Phase IV (KMG-IV): sequencing the most valuable type-strain genomes for metagenomic binning, comparative biology and taxonomic classification.</title>
        <authorList>
            <person name="Goeker M."/>
        </authorList>
    </citation>
    <scope>NUCLEOTIDE SEQUENCE [LARGE SCALE GENOMIC DNA]</scope>
    <source>
        <strain evidence="1 2">DSM 26736</strain>
    </source>
</reference>